<dbReference type="SUPFAM" id="SSF52540">
    <property type="entry name" value="P-loop containing nucleoside triphosphate hydrolases"/>
    <property type="match status" value="1"/>
</dbReference>
<proteinExistence type="predicted"/>
<dbReference type="Proteomes" id="UP001370490">
    <property type="component" value="Unassembled WGS sequence"/>
</dbReference>
<evidence type="ECO:0000256" key="3">
    <source>
        <dbReference type="ARBA" id="ARBA00022989"/>
    </source>
</evidence>
<comment type="subcellular location">
    <subcellularLocation>
        <location evidence="1">Membrane</location>
        <topology evidence="1">Multi-pass membrane protein</topology>
    </subcellularLocation>
</comment>
<protein>
    <submittedName>
        <fullName evidence="6">ABC transporter-like, ATP-binding domain</fullName>
    </submittedName>
</protein>
<dbReference type="EMBL" id="JBAMMX010000010">
    <property type="protein sequence ID" value="KAK6932272.1"/>
    <property type="molecule type" value="Genomic_DNA"/>
</dbReference>
<evidence type="ECO:0000313" key="7">
    <source>
        <dbReference type="Proteomes" id="UP001370490"/>
    </source>
</evidence>
<keyword evidence="4" id="KW-0472">Membrane</keyword>
<evidence type="ECO:0000256" key="1">
    <source>
        <dbReference type="ARBA" id="ARBA00004141"/>
    </source>
</evidence>
<dbReference type="GO" id="GO:0005524">
    <property type="term" value="F:ATP binding"/>
    <property type="evidence" value="ECO:0007669"/>
    <property type="project" value="UniProtKB-KW"/>
</dbReference>
<dbReference type="InterPro" id="IPR027417">
    <property type="entry name" value="P-loop_NTPase"/>
</dbReference>
<organism evidence="6 7">
    <name type="scientific">Dillenia turbinata</name>
    <dbReference type="NCBI Taxonomy" id="194707"/>
    <lineage>
        <taxon>Eukaryota</taxon>
        <taxon>Viridiplantae</taxon>
        <taxon>Streptophyta</taxon>
        <taxon>Embryophyta</taxon>
        <taxon>Tracheophyta</taxon>
        <taxon>Spermatophyta</taxon>
        <taxon>Magnoliopsida</taxon>
        <taxon>eudicotyledons</taxon>
        <taxon>Gunneridae</taxon>
        <taxon>Pentapetalae</taxon>
        <taxon>Dilleniales</taxon>
        <taxon>Dilleniaceae</taxon>
        <taxon>Dillenia</taxon>
    </lineage>
</organism>
<evidence type="ECO:0000256" key="2">
    <source>
        <dbReference type="ARBA" id="ARBA00022692"/>
    </source>
</evidence>
<accession>A0AAN8VML8</accession>
<dbReference type="GO" id="GO:0042626">
    <property type="term" value="F:ATPase-coupled transmembrane transporter activity"/>
    <property type="evidence" value="ECO:0007669"/>
    <property type="project" value="TreeGrafter"/>
</dbReference>
<feature type="domain" description="ABC transporter" evidence="5">
    <location>
        <begin position="2"/>
        <end position="37"/>
    </location>
</feature>
<keyword evidence="3" id="KW-1133">Transmembrane helix</keyword>
<evidence type="ECO:0000313" key="6">
    <source>
        <dbReference type="EMBL" id="KAK6932272.1"/>
    </source>
</evidence>
<comment type="caution">
    <text evidence="6">The sequence shown here is derived from an EMBL/GenBank/DDBJ whole genome shotgun (WGS) entry which is preliminary data.</text>
</comment>
<keyword evidence="2" id="KW-0812">Transmembrane</keyword>
<dbReference type="Gene3D" id="3.40.50.300">
    <property type="entry name" value="P-loop containing nucleotide triphosphate hydrolases"/>
    <property type="match status" value="1"/>
</dbReference>
<dbReference type="GO" id="GO:0016887">
    <property type="term" value="F:ATP hydrolysis activity"/>
    <property type="evidence" value="ECO:0007669"/>
    <property type="project" value="InterPro"/>
</dbReference>
<keyword evidence="6" id="KW-0067">ATP-binding</keyword>
<dbReference type="PANTHER" id="PTHR24222:SF50">
    <property type="entry name" value="ABC TRANSPORTER B FAMILY MEMBER 9-LIKE ISOFORM X2"/>
    <property type="match status" value="1"/>
</dbReference>
<dbReference type="InterPro" id="IPR036640">
    <property type="entry name" value="ABC1_TM_sf"/>
</dbReference>
<dbReference type="InterPro" id="IPR003439">
    <property type="entry name" value="ABC_transporter-like_ATP-bd"/>
</dbReference>
<gene>
    <name evidence="6" type="ORF">RJ641_001896</name>
</gene>
<keyword evidence="7" id="KW-1185">Reference proteome</keyword>
<dbReference type="Pfam" id="PF00005">
    <property type="entry name" value="ABC_tran"/>
    <property type="match status" value="1"/>
</dbReference>
<dbReference type="InterPro" id="IPR039421">
    <property type="entry name" value="Type_1_exporter"/>
</dbReference>
<dbReference type="PANTHER" id="PTHR24222">
    <property type="entry name" value="ABC TRANSPORTER B FAMILY"/>
    <property type="match status" value="1"/>
</dbReference>
<dbReference type="Gene3D" id="1.20.1560.10">
    <property type="entry name" value="ABC transporter type 1, transmembrane domain"/>
    <property type="match status" value="1"/>
</dbReference>
<evidence type="ECO:0000259" key="5">
    <source>
        <dbReference type="Pfam" id="PF00005"/>
    </source>
</evidence>
<sequence>MVGEQGTALSGGQKQRRAIARVILENPKILLLDAATSALDAESERIVPDALVNVMENGSTAVVAHRLTTIRNADIIAVKVHTQLVRLQEGSKTNDKDPQLDPDVVVDSNPDISLGSSGSAILGSRSLVQDYPRMLPILVGDALALLAQNILTVITGLTISFTANWAMYEEASQVANNAIGSSRTVASFCAEQKVMDLLWVDVLCTLLDKCLLFLHWSPLGAKREGNIREVFKVFFDHLRHGAFPVQAWLLTLQKPRMLQRLSILDRTPMINSCSDKGITLATVTRTIEFQHCQL</sequence>
<dbReference type="AlphaFoldDB" id="A0AAN8VML8"/>
<keyword evidence="6" id="KW-0547">Nucleotide-binding</keyword>
<evidence type="ECO:0000256" key="4">
    <source>
        <dbReference type="ARBA" id="ARBA00023136"/>
    </source>
</evidence>
<reference evidence="6 7" key="1">
    <citation type="submission" date="2023-12" db="EMBL/GenBank/DDBJ databases">
        <title>A high-quality genome assembly for Dillenia turbinata (Dilleniales).</title>
        <authorList>
            <person name="Chanderbali A."/>
        </authorList>
    </citation>
    <scope>NUCLEOTIDE SEQUENCE [LARGE SCALE GENOMIC DNA]</scope>
    <source>
        <strain evidence="6">LSX21</strain>
        <tissue evidence="6">Leaf</tissue>
    </source>
</reference>
<name>A0AAN8VML8_9MAGN</name>
<dbReference type="GO" id="GO:0005886">
    <property type="term" value="C:plasma membrane"/>
    <property type="evidence" value="ECO:0007669"/>
    <property type="project" value="TreeGrafter"/>
</dbReference>